<protein>
    <submittedName>
        <fullName evidence="1">Uncharacterized protein</fullName>
    </submittedName>
</protein>
<name>A0AAD9KFN9_RIDPI</name>
<evidence type="ECO:0000313" key="1">
    <source>
        <dbReference type="EMBL" id="KAK2170748.1"/>
    </source>
</evidence>
<comment type="caution">
    <text evidence="1">The sequence shown here is derived from an EMBL/GenBank/DDBJ whole genome shotgun (WGS) entry which is preliminary data.</text>
</comment>
<organism evidence="1 2">
    <name type="scientific">Ridgeia piscesae</name>
    <name type="common">Tubeworm</name>
    <dbReference type="NCBI Taxonomy" id="27915"/>
    <lineage>
        <taxon>Eukaryota</taxon>
        <taxon>Metazoa</taxon>
        <taxon>Spiralia</taxon>
        <taxon>Lophotrochozoa</taxon>
        <taxon>Annelida</taxon>
        <taxon>Polychaeta</taxon>
        <taxon>Sedentaria</taxon>
        <taxon>Canalipalpata</taxon>
        <taxon>Sabellida</taxon>
        <taxon>Siboglinidae</taxon>
        <taxon>Ridgeia</taxon>
    </lineage>
</organism>
<keyword evidence="2" id="KW-1185">Reference proteome</keyword>
<evidence type="ECO:0000313" key="2">
    <source>
        <dbReference type="Proteomes" id="UP001209878"/>
    </source>
</evidence>
<dbReference type="EMBL" id="JAODUO010001142">
    <property type="protein sequence ID" value="KAK2170748.1"/>
    <property type="molecule type" value="Genomic_DNA"/>
</dbReference>
<reference evidence="1" key="1">
    <citation type="journal article" date="2023" name="Mol. Biol. Evol.">
        <title>Third-Generation Sequencing Reveals the Adaptive Role of the Epigenome in Three Deep-Sea Polychaetes.</title>
        <authorList>
            <person name="Perez M."/>
            <person name="Aroh O."/>
            <person name="Sun Y."/>
            <person name="Lan Y."/>
            <person name="Juniper S.K."/>
            <person name="Young C.R."/>
            <person name="Angers B."/>
            <person name="Qian P.Y."/>
        </authorList>
    </citation>
    <scope>NUCLEOTIDE SEQUENCE</scope>
    <source>
        <strain evidence="1">R07B-5</strain>
    </source>
</reference>
<dbReference type="Proteomes" id="UP001209878">
    <property type="component" value="Unassembled WGS sequence"/>
</dbReference>
<dbReference type="AlphaFoldDB" id="A0AAD9KFN9"/>
<gene>
    <name evidence="1" type="ORF">NP493_1143g00032</name>
</gene>
<proteinExistence type="predicted"/>
<accession>A0AAD9KFN9</accession>
<sequence>MVIEHDMSREDRDERLLQKEAREKTQQEQTLNCVNIVRGRPGERQIIKVKKGAK</sequence>